<dbReference type="Proteomes" id="UP000008310">
    <property type="component" value="Segment"/>
</dbReference>
<keyword evidence="2" id="KW-0547">Nucleotide-binding</keyword>
<dbReference type="PANTHER" id="PTHR47396">
    <property type="entry name" value="TYPE I RESTRICTION ENZYME ECOKI R PROTEIN"/>
    <property type="match status" value="1"/>
</dbReference>
<dbReference type="GO" id="GO:0003677">
    <property type="term" value="F:DNA binding"/>
    <property type="evidence" value="ECO:0007669"/>
    <property type="project" value="InterPro"/>
</dbReference>
<dbReference type="InterPro" id="IPR001650">
    <property type="entry name" value="Helicase_C-like"/>
</dbReference>
<keyword evidence="3" id="KW-1185">Reference proteome</keyword>
<organism evidence="2 3">
    <name type="scientific">Campylobacter phage NCTC12673</name>
    <dbReference type="NCBI Taxonomy" id="2885915"/>
    <lineage>
        <taxon>Viruses</taxon>
        <taxon>Duplodnaviria</taxon>
        <taxon>Heunggongvirae</taxon>
        <taxon>Uroviricota</taxon>
        <taxon>Caudoviricetes</taxon>
        <taxon>Connertonviridae</taxon>
        <taxon>Fletchervirus</taxon>
        <taxon>Fletchervirus NCTC12673</taxon>
    </lineage>
</organism>
<dbReference type="InterPro" id="IPR014001">
    <property type="entry name" value="Helicase_ATP-bd"/>
</dbReference>
<keyword evidence="2" id="KW-0378">Hydrolase</keyword>
<dbReference type="InterPro" id="IPR049430">
    <property type="entry name" value="UvsW_N_sf"/>
</dbReference>
<dbReference type="Gene3D" id="3.30.780.20">
    <property type="match status" value="1"/>
</dbReference>
<dbReference type="SMART" id="SM00487">
    <property type="entry name" value="DEXDc"/>
    <property type="match status" value="1"/>
</dbReference>
<dbReference type="InterPro" id="IPR027417">
    <property type="entry name" value="P-loop_NTPase"/>
</dbReference>
<accession>F4YAB3</accession>
<dbReference type="GO" id="GO:0004386">
    <property type="term" value="F:helicase activity"/>
    <property type="evidence" value="ECO:0007669"/>
    <property type="project" value="UniProtKB-KW"/>
</dbReference>
<keyword evidence="2" id="KW-0347">Helicase</keyword>
<dbReference type="InterPro" id="IPR006935">
    <property type="entry name" value="Helicase/UvrB_N"/>
</dbReference>
<dbReference type="Pfam" id="PF00271">
    <property type="entry name" value="Helicase_C"/>
    <property type="match status" value="1"/>
</dbReference>
<evidence type="ECO:0000259" key="1">
    <source>
        <dbReference type="PROSITE" id="PS51192"/>
    </source>
</evidence>
<dbReference type="RefSeq" id="YP_004421643.1">
    <property type="nucleotide sequence ID" value="NC_015464.1"/>
</dbReference>
<proteinExistence type="predicted"/>
<keyword evidence="2" id="KW-0067">ATP-binding</keyword>
<dbReference type="SUPFAM" id="SSF52540">
    <property type="entry name" value="P-loop containing nucleoside triphosphate hydrolases"/>
    <property type="match status" value="1"/>
</dbReference>
<dbReference type="EMBL" id="GU296433">
    <property type="protein sequence ID" value="AEA86435.1"/>
    <property type="molecule type" value="Genomic_DNA"/>
</dbReference>
<dbReference type="Gene3D" id="3.40.50.300">
    <property type="entry name" value="P-loop containing nucleotide triphosphate hydrolases"/>
    <property type="match status" value="2"/>
</dbReference>
<reference evidence="2 3" key="1">
    <citation type="journal article" date="2011" name="Appl. Environ. Microbiol.">
        <title>Genome and Proteome of Campylobacter jejuni Bacteriophage NCTC 12673.</title>
        <authorList>
            <person name="Kropinski A.M."/>
            <person name="Arutyunov D."/>
            <person name="Foss M."/>
            <person name="Cunningham A."/>
            <person name="Ding W."/>
            <person name="Singh A."/>
            <person name="Pavlov A.R."/>
            <person name="Henry M."/>
            <person name="Evoy S."/>
            <person name="Kelly J."/>
            <person name="Szymanski C.M."/>
        </authorList>
    </citation>
    <scope>NUCLEOTIDE SEQUENCE [LARGE SCALE GENOMIC DNA]</scope>
</reference>
<dbReference type="KEGG" id="vg:10896966"/>
<dbReference type="Pfam" id="PF04851">
    <property type="entry name" value="ResIII"/>
    <property type="match status" value="1"/>
</dbReference>
<dbReference type="GO" id="GO:0016787">
    <property type="term" value="F:hydrolase activity"/>
    <property type="evidence" value="ECO:0007669"/>
    <property type="project" value="InterPro"/>
</dbReference>
<evidence type="ECO:0000313" key="2">
    <source>
        <dbReference type="EMBL" id="AEA86435.1"/>
    </source>
</evidence>
<dbReference type="GO" id="GO:0005524">
    <property type="term" value="F:ATP binding"/>
    <property type="evidence" value="ECO:0007669"/>
    <property type="project" value="InterPro"/>
</dbReference>
<dbReference type="GeneID" id="10896966"/>
<evidence type="ECO:0000313" key="3">
    <source>
        <dbReference type="Proteomes" id="UP000008310"/>
    </source>
</evidence>
<dbReference type="InterPro" id="IPR050742">
    <property type="entry name" value="Helicase_Restrict-Modif_Enz"/>
</dbReference>
<sequence>MKEYNYLKLKGFELIKIEKLNESAYKIISETQLYLDEIKQLCSAKIPNAQFLPAVRMGYSDGVKYFYKDCGDYLIVPKGFIKGIIKRLNEKYKLELSFDDEIEKITEEEFNKFVKSLKLPFEPYDFQLKAAFDSINTGNNICVMATGSGKSLTIYILCRWFIEKYKNTDDKILIIVPSVVLLNQMYSDFKEYGFTDIDKYVDRLGGDFKVVSFVKKLNISTWQSLYRNVSLFKDITVIIEDECHTAASDVHESIIFPSATNAKYRFGFTGTLPQNYCDKLSLMAVLGTAKTYVTPRELIDMGLATEMEIKPIILKYNDATSSIVRTVKNYQQEVSFFLGIPERDDIIAKLICKVSQKGNSIVLFTRVSNGENLARKVCKLKHGVDVEISELRKLNKYNIFFVSGETKASDREAIRQIMESCDDAIIFGTTSIMSTGVNIRKLKNLVSTMPGKSYIKINQSIGRMLRKHETKNNIVYLYDIVDDARGRYAKKNYMFKHYEERLKYYNENQYVIDEVIVNI</sequence>
<dbReference type="PANTHER" id="PTHR47396:SF1">
    <property type="entry name" value="ATP-DEPENDENT HELICASE IRC3-RELATED"/>
    <property type="match status" value="1"/>
</dbReference>
<dbReference type="PROSITE" id="PS51192">
    <property type="entry name" value="HELICASE_ATP_BIND_1"/>
    <property type="match status" value="1"/>
</dbReference>
<protein>
    <submittedName>
        <fullName evidence="2">DNA helicase UvsW</fullName>
    </submittedName>
</protein>
<name>F4YAB3_9CAUD</name>
<feature type="domain" description="Helicase ATP-binding" evidence="1">
    <location>
        <begin position="131"/>
        <end position="290"/>
    </location>
</feature>